<dbReference type="SUPFAM" id="SSF51306">
    <property type="entry name" value="LexA/Signal peptidase"/>
    <property type="match status" value="1"/>
</dbReference>
<evidence type="ECO:0000256" key="6">
    <source>
        <dbReference type="ARBA" id="ARBA00022801"/>
    </source>
</evidence>
<evidence type="ECO:0000256" key="3">
    <source>
        <dbReference type="ARBA" id="ARBA00022670"/>
    </source>
</evidence>
<keyword evidence="3 11" id="KW-0645">Protease</keyword>
<accession>A0A1E4RRP4</accession>
<keyword evidence="9" id="KW-0472">Membrane</keyword>
<keyword evidence="7" id="KW-1133">Transmembrane helix</keyword>
<dbReference type="GO" id="GO:0042720">
    <property type="term" value="C:mitochondrial inner membrane peptidase complex"/>
    <property type="evidence" value="ECO:0007669"/>
    <property type="project" value="InterPro"/>
</dbReference>
<dbReference type="EMBL" id="KV454538">
    <property type="protein sequence ID" value="ODV69959.1"/>
    <property type="molecule type" value="Genomic_DNA"/>
</dbReference>
<evidence type="ECO:0000313" key="13">
    <source>
        <dbReference type="EMBL" id="ODV69959.1"/>
    </source>
</evidence>
<sequence length="185" mass="20421">MASFSRISSGIKASLVAVSWVPVLYCFTQHVAMPYQVRGFSMSPTFNPGTATLSKDVVLIYKWGMKNPNSIKRGDVVMFRSPSDPEKLVIKRVIGLQGEVIKPKQPPYPRKQAKVPRNHLWVEGDNSFHSIDSNTFGPISQGLVVGKVSSIIWPLSRIGADISNGGRDARFPNPKDKLVNSINDI</sequence>
<dbReference type="PANTHER" id="PTHR46041:SF2">
    <property type="entry name" value="MITOCHONDRIAL INNER MEMBRANE PROTEASE SUBUNIT 2"/>
    <property type="match status" value="1"/>
</dbReference>
<dbReference type="STRING" id="984485.A0A1E4RRP4"/>
<dbReference type="InterPro" id="IPR019533">
    <property type="entry name" value="Peptidase_S26"/>
</dbReference>
<keyword evidence="6 11" id="KW-0378">Hydrolase</keyword>
<proteinExistence type="inferred from homology"/>
<dbReference type="GO" id="GO:0004252">
    <property type="term" value="F:serine-type endopeptidase activity"/>
    <property type="evidence" value="ECO:0007669"/>
    <property type="project" value="InterPro"/>
</dbReference>
<evidence type="ECO:0000256" key="9">
    <source>
        <dbReference type="ARBA" id="ARBA00023136"/>
    </source>
</evidence>
<dbReference type="PRINTS" id="PR00727">
    <property type="entry name" value="LEADERPTASE"/>
</dbReference>
<feature type="domain" description="Peptidase S26" evidence="12">
    <location>
        <begin position="110"/>
        <end position="153"/>
    </location>
</feature>
<dbReference type="GO" id="GO:0006465">
    <property type="term" value="P:signal peptide processing"/>
    <property type="evidence" value="ECO:0007669"/>
    <property type="project" value="InterPro"/>
</dbReference>
<dbReference type="EC" id="3.4.21.-" evidence="11"/>
<evidence type="ECO:0000313" key="14">
    <source>
        <dbReference type="Proteomes" id="UP000095085"/>
    </source>
</evidence>
<dbReference type="FunFam" id="2.10.109.10:FF:000005">
    <property type="entry name" value="Mitochondrial inner membrane protease subunit"/>
    <property type="match status" value="1"/>
</dbReference>
<dbReference type="AlphaFoldDB" id="A0A1E4RRP4"/>
<dbReference type="CDD" id="cd06530">
    <property type="entry name" value="S26_SPase_I"/>
    <property type="match status" value="1"/>
</dbReference>
<evidence type="ECO:0000256" key="7">
    <source>
        <dbReference type="ARBA" id="ARBA00022989"/>
    </source>
</evidence>
<comment type="similarity">
    <text evidence="2">Belongs to the peptidase S26 family. IMP2 subfamily.</text>
</comment>
<evidence type="ECO:0000259" key="12">
    <source>
        <dbReference type="Pfam" id="PF10502"/>
    </source>
</evidence>
<dbReference type="GeneID" id="30995076"/>
<protein>
    <recommendedName>
        <fullName evidence="11">Mitochondrial inner membrane protease subunit</fullName>
        <ecNumber evidence="11">3.4.21.-</ecNumber>
    </recommendedName>
</protein>
<organism evidence="13 14">
    <name type="scientific">Hyphopichia burtonii NRRL Y-1933</name>
    <dbReference type="NCBI Taxonomy" id="984485"/>
    <lineage>
        <taxon>Eukaryota</taxon>
        <taxon>Fungi</taxon>
        <taxon>Dikarya</taxon>
        <taxon>Ascomycota</taxon>
        <taxon>Saccharomycotina</taxon>
        <taxon>Pichiomycetes</taxon>
        <taxon>Debaryomycetaceae</taxon>
        <taxon>Hyphopichia</taxon>
    </lineage>
</organism>
<keyword evidence="4" id="KW-0812">Transmembrane</keyword>
<feature type="active site" evidence="10">
    <location>
        <position position="41"/>
    </location>
</feature>
<keyword evidence="8 11" id="KW-0496">Mitochondrion</keyword>
<keyword evidence="5 11" id="KW-0999">Mitochondrion inner membrane</keyword>
<dbReference type="InterPro" id="IPR036286">
    <property type="entry name" value="LexA/Signal_pep-like_sf"/>
</dbReference>
<dbReference type="Pfam" id="PF10502">
    <property type="entry name" value="Peptidase_S26"/>
    <property type="match status" value="2"/>
</dbReference>
<dbReference type="InterPro" id="IPR019758">
    <property type="entry name" value="Pept_S26A_signal_pept_1_CS"/>
</dbReference>
<evidence type="ECO:0000256" key="2">
    <source>
        <dbReference type="ARBA" id="ARBA00007066"/>
    </source>
</evidence>
<keyword evidence="14" id="KW-1185">Reference proteome</keyword>
<dbReference type="PROSITE" id="PS00761">
    <property type="entry name" value="SPASE_I_3"/>
    <property type="match status" value="1"/>
</dbReference>
<dbReference type="NCBIfam" id="TIGR02227">
    <property type="entry name" value="sigpep_I_bact"/>
    <property type="match status" value="1"/>
</dbReference>
<gene>
    <name evidence="13" type="ORF">HYPBUDRAFT_151493</name>
</gene>
<dbReference type="Proteomes" id="UP000095085">
    <property type="component" value="Unassembled WGS sequence"/>
</dbReference>
<name>A0A1E4RRP4_9ASCO</name>
<dbReference type="GO" id="GO:0006627">
    <property type="term" value="P:protein processing involved in protein targeting to mitochondrion"/>
    <property type="evidence" value="ECO:0007669"/>
    <property type="project" value="InterPro"/>
</dbReference>
<dbReference type="RefSeq" id="XP_020079026.1">
    <property type="nucleotide sequence ID" value="XM_020220526.1"/>
</dbReference>
<evidence type="ECO:0000256" key="10">
    <source>
        <dbReference type="PIRSR" id="PIRSR600223-1"/>
    </source>
</evidence>
<dbReference type="InterPro" id="IPR000223">
    <property type="entry name" value="Pept_S26A_signal_pept_1"/>
</dbReference>
<dbReference type="OrthoDB" id="9996127at2759"/>
<dbReference type="InterPro" id="IPR037730">
    <property type="entry name" value="IMP2"/>
</dbReference>
<comment type="subcellular location">
    <subcellularLocation>
        <location evidence="1">Mitochondrion inner membrane</location>
        <topology evidence="1">Single-pass membrane protein</topology>
    </subcellularLocation>
</comment>
<feature type="active site" evidence="10">
    <location>
        <position position="91"/>
    </location>
</feature>
<evidence type="ECO:0000256" key="4">
    <source>
        <dbReference type="ARBA" id="ARBA00022692"/>
    </source>
</evidence>
<feature type="domain" description="Peptidase S26" evidence="12">
    <location>
        <begin position="18"/>
        <end position="103"/>
    </location>
</feature>
<dbReference type="Gene3D" id="2.10.109.10">
    <property type="entry name" value="Umud Fragment, subunit A"/>
    <property type="match status" value="1"/>
</dbReference>
<evidence type="ECO:0000256" key="1">
    <source>
        <dbReference type="ARBA" id="ARBA00004434"/>
    </source>
</evidence>
<dbReference type="PANTHER" id="PTHR46041">
    <property type="entry name" value="MITOCHONDRIAL INNER MEMBRANE PROTEASE SUBUNIT 2"/>
    <property type="match status" value="1"/>
</dbReference>
<reference evidence="14" key="1">
    <citation type="submission" date="2016-05" db="EMBL/GenBank/DDBJ databases">
        <title>Comparative genomics of biotechnologically important yeasts.</title>
        <authorList>
            <consortium name="DOE Joint Genome Institute"/>
            <person name="Riley R."/>
            <person name="Haridas S."/>
            <person name="Wolfe K.H."/>
            <person name="Lopes M.R."/>
            <person name="Hittinger C.T."/>
            <person name="Goker M."/>
            <person name="Salamov A."/>
            <person name="Wisecaver J."/>
            <person name="Long T.M."/>
            <person name="Aerts A.L."/>
            <person name="Barry K."/>
            <person name="Choi C."/>
            <person name="Clum A."/>
            <person name="Coughlan A.Y."/>
            <person name="Deshpande S."/>
            <person name="Douglass A.P."/>
            <person name="Hanson S.J."/>
            <person name="Klenk H.-P."/>
            <person name="Labutti K."/>
            <person name="Lapidus A."/>
            <person name="Lindquist E."/>
            <person name="Lipzen A."/>
            <person name="Meier-Kolthoff J.P."/>
            <person name="Ohm R.A."/>
            <person name="Otillar R.P."/>
            <person name="Pangilinan J."/>
            <person name="Peng Y."/>
            <person name="Rokas A."/>
            <person name="Rosa C.A."/>
            <person name="Scheuner C."/>
            <person name="Sibirny A.A."/>
            <person name="Slot J.C."/>
            <person name="Stielow J.B."/>
            <person name="Sun H."/>
            <person name="Kurtzman C.P."/>
            <person name="Blackwell M."/>
            <person name="Grigoriev I.V."/>
            <person name="Jeffries T.W."/>
        </authorList>
    </citation>
    <scope>NUCLEOTIDE SEQUENCE [LARGE SCALE GENOMIC DNA]</scope>
    <source>
        <strain evidence="14">NRRL Y-1933</strain>
    </source>
</reference>
<evidence type="ECO:0000256" key="5">
    <source>
        <dbReference type="ARBA" id="ARBA00022792"/>
    </source>
</evidence>
<evidence type="ECO:0000256" key="11">
    <source>
        <dbReference type="RuleBase" id="RU362041"/>
    </source>
</evidence>
<evidence type="ECO:0000256" key="8">
    <source>
        <dbReference type="ARBA" id="ARBA00023128"/>
    </source>
</evidence>